<dbReference type="OrthoDB" id="7041728at2"/>
<dbReference type="EMBL" id="JTAK01000001">
    <property type="protein sequence ID" value="KHO66672.1"/>
    <property type="molecule type" value="Genomic_DNA"/>
</dbReference>
<proteinExistence type="predicted"/>
<comment type="caution">
    <text evidence="1">The sequence shown here is derived from an EMBL/GenBank/DDBJ whole genome shotgun (WGS) entry which is preliminary data.</text>
</comment>
<organism evidence="1 2">
    <name type="scientific">Pseudomonas flexibilis</name>
    <dbReference type="NCBI Taxonomy" id="706570"/>
    <lineage>
        <taxon>Bacteria</taxon>
        <taxon>Pseudomonadati</taxon>
        <taxon>Pseudomonadota</taxon>
        <taxon>Gammaproteobacteria</taxon>
        <taxon>Pseudomonadales</taxon>
        <taxon>Pseudomonadaceae</taxon>
        <taxon>Pseudomonas</taxon>
    </lineage>
</organism>
<accession>A0A0B3C5B5</accession>
<dbReference type="Proteomes" id="UP000030980">
    <property type="component" value="Unassembled WGS sequence"/>
</dbReference>
<name>A0A0B3C5B5_9PSED</name>
<evidence type="ECO:0000313" key="1">
    <source>
        <dbReference type="EMBL" id="KHO66672.1"/>
    </source>
</evidence>
<sequence>MQVFIGCQAEEPLWVVADDALRERLETRYAELVDEPGEEAFARVRGTVGPALDCPWCRDFPGSLHLEEVLEYREASARDCR</sequence>
<evidence type="ECO:0000313" key="2">
    <source>
        <dbReference type="Proteomes" id="UP000030980"/>
    </source>
</evidence>
<dbReference type="AlphaFoldDB" id="A0A0B3C5B5"/>
<keyword evidence="2" id="KW-1185">Reference proteome</keyword>
<protein>
    <submittedName>
        <fullName evidence="1">Uncharacterized protein</fullName>
    </submittedName>
</protein>
<dbReference type="STRING" id="706570.PT85_00655"/>
<gene>
    <name evidence="1" type="ORF">PT85_00655</name>
</gene>
<reference evidence="1 2" key="1">
    <citation type="submission" date="2014-11" db="EMBL/GenBank/DDBJ databases">
        <title>Genome sequence of Pseudomonas tuomuerensis JCM 14085.</title>
        <authorList>
            <person name="Shin S.-K."/>
            <person name="Yi H."/>
        </authorList>
    </citation>
    <scope>NUCLEOTIDE SEQUENCE [LARGE SCALE GENOMIC DNA]</scope>
    <source>
        <strain evidence="1 2">JCM 14085</strain>
    </source>
</reference>